<sequence>MMLIKIGQAEARKDMRLAISWNELGNAYMLNSAWEKGRVCFEKSIAQMNLLDDFSPLQLSLPLVNLALAYWVVGKYEDASEILTKALADREAVFGEDDGNSFITGRILHASGNVKYSKGLHEESFTYHRRALLQYKSTLGNNHHRTADLCVKVAGHHLRLRHWELAR</sequence>
<comment type="caution">
    <text evidence="1">The sequence shown here is derived from an EMBL/GenBank/DDBJ whole genome shotgun (WGS) entry which is preliminary data.</text>
</comment>
<dbReference type="RefSeq" id="XP_069198471.1">
    <property type="nucleotide sequence ID" value="XM_069341965.1"/>
</dbReference>
<proteinExistence type="predicted"/>
<evidence type="ECO:0000313" key="1">
    <source>
        <dbReference type="EMBL" id="KAL1302195.1"/>
    </source>
</evidence>
<gene>
    <name evidence="1" type="ORF">AAFC00_002624</name>
</gene>
<dbReference type="Pfam" id="PF13374">
    <property type="entry name" value="TPR_10"/>
    <property type="match status" value="1"/>
</dbReference>
<protein>
    <recommendedName>
        <fullName evidence="3">MalT-like TPR region domain-containing protein</fullName>
    </recommendedName>
</protein>
<dbReference type="SUPFAM" id="SSF48452">
    <property type="entry name" value="TPR-like"/>
    <property type="match status" value="1"/>
</dbReference>
<dbReference type="SMART" id="SM00028">
    <property type="entry name" value="TPR"/>
    <property type="match status" value="3"/>
</dbReference>
<dbReference type="InterPro" id="IPR011990">
    <property type="entry name" value="TPR-like_helical_dom_sf"/>
</dbReference>
<evidence type="ECO:0000313" key="2">
    <source>
        <dbReference type="Proteomes" id="UP001562354"/>
    </source>
</evidence>
<dbReference type="Proteomes" id="UP001562354">
    <property type="component" value="Unassembled WGS sequence"/>
</dbReference>
<name>A0ABR3P7Z5_9PEZI</name>
<keyword evidence="2" id="KW-1185">Reference proteome</keyword>
<dbReference type="GeneID" id="95976326"/>
<reference evidence="1 2" key="1">
    <citation type="submission" date="2024-07" db="EMBL/GenBank/DDBJ databases">
        <title>Draft sequence of the Neodothiora populina.</title>
        <authorList>
            <person name="Drown D.D."/>
            <person name="Schuette U.S."/>
            <person name="Buechlein A.B."/>
            <person name="Rusch D.R."/>
            <person name="Winton L.W."/>
            <person name="Adams G.A."/>
        </authorList>
    </citation>
    <scope>NUCLEOTIDE SEQUENCE [LARGE SCALE GENOMIC DNA]</scope>
    <source>
        <strain evidence="1 2">CPC 39397</strain>
    </source>
</reference>
<dbReference type="Gene3D" id="1.25.40.10">
    <property type="entry name" value="Tetratricopeptide repeat domain"/>
    <property type="match status" value="1"/>
</dbReference>
<dbReference type="EMBL" id="JBFMKM010000012">
    <property type="protein sequence ID" value="KAL1302195.1"/>
    <property type="molecule type" value="Genomic_DNA"/>
</dbReference>
<dbReference type="InterPro" id="IPR019734">
    <property type="entry name" value="TPR_rpt"/>
</dbReference>
<accession>A0ABR3P7Z5</accession>
<evidence type="ECO:0008006" key="3">
    <source>
        <dbReference type="Google" id="ProtNLM"/>
    </source>
</evidence>
<organism evidence="1 2">
    <name type="scientific">Neodothiora populina</name>
    <dbReference type="NCBI Taxonomy" id="2781224"/>
    <lineage>
        <taxon>Eukaryota</taxon>
        <taxon>Fungi</taxon>
        <taxon>Dikarya</taxon>
        <taxon>Ascomycota</taxon>
        <taxon>Pezizomycotina</taxon>
        <taxon>Dothideomycetes</taxon>
        <taxon>Dothideomycetidae</taxon>
        <taxon>Dothideales</taxon>
        <taxon>Dothioraceae</taxon>
        <taxon>Neodothiora</taxon>
    </lineage>
</organism>